<organism evidence="10 11">
    <name type="scientific">Xanthobacter dioxanivorans</name>
    <dbReference type="NCBI Taxonomy" id="2528964"/>
    <lineage>
        <taxon>Bacteria</taxon>
        <taxon>Pseudomonadati</taxon>
        <taxon>Pseudomonadota</taxon>
        <taxon>Alphaproteobacteria</taxon>
        <taxon>Hyphomicrobiales</taxon>
        <taxon>Xanthobacteraceae</taxon>
        <taxon>Xanthobacter</taxon>
    </lineage>
</organism>
<evidence type="ECO:0000256" key="7">
    <source>
        <dbReference type="ARBA" id="ARBA00023136"/>
    </source>
</evidence>
<comment type="subcellular location">
    <subcellularLocation>
        <location evidence="1">Cell membrane</location>
        <topology evidence="1">Multi-pass membrane protein</topology>
    </subcellularLocation>
</comment>
<evidence type="ECO:0000256" key="8">
    <source>
        <dbReference type="ARBA" id="ARBA00037998"/>
    </source>
</evidence>
<dbReference type="GO" id="GO:0006865">
    <property type="term" value="P:amino acid transport"/>
    <property type="evidence" value="ECO:0007669"/>
    <property type="project" value="UniProtKB-KW"/>
</dbReference>
<proteinExistence type="inferred from homology"/>
<dbReference type="Pfam" id="PF02653">
    <property type="entry name" value="BPD_transp_2"/>
    <property type="match status" value="1"/>
</dbReference>
<feature type="transmembrane region" description="Helical" evidence="9">
    <location>
        <begin position="95"/>
        <end position="115"/>
    </location>
</feature>
<feature type="transmembrane region" description="Helical" evidence="9">
    <location>
        <begin position="193"/>
        <end position="218"/>
    </location>
</feature>
<keyword evidence="3" id="KW-1003">Cell membrane</keyword>
<name>A0A974SME8_9HYPH</name>
<evidence type="ECO:0000313" key="11">
    <source>
        <dbReference type="Proteomes" id="UP000596427"/>
    </source>
</evidence>
<feature type="transmembrane region" description="Helical" evidence="9">
    <location>
        <begin position="40"/>
        <end position="58"/>
    </location>
</feature>
<feature type="transmembrane region" description="Helical" evidence="9">
    <location>
        <begin position="64"/>
        <end position="83"/>
    </location>
</feature>
<evidence type="ECO:0000256" key="2">
    <source>
        <dbReference type="ARBA" id="ARBA00022448"/>
    </source>
</evidence>
<reference evidence="10 11" key="1">
    <citation type="submission" date="2020-10" db="EMBL/GenBank/DDBJ databases">
        <title>Degradation of 1,4-Dioxane by Xanthobacter sp. YN2, via a Novel Group-2 Soluble Di-Iron Monooxygenase.</title>
        <authorList>
            <person name="Ma F."/>
            <person name="Wang Y."/>
            <person name="Yang J."/>
            <person name="Guo H."/>
            <person name="Su D."/>
            <person name="Yu L."/>
        </authorList>
    </citation>
    <scope>NUCLEOTIDE SEQUENCE [LARGE SCALE GENOMIC DNA]</scope>
    <source>
        <strain evidence="10 11">YN2</strain>
    </source>
</reference>
<dbReference type="CDD" id="cd06582">
    <property type="entry name" value="TM_PBP1_LivH_like"/>
    <property type="match status" value="1"/>
</dbReference>
<dbReference type="InterPro" id="IPR001851">
    <property type="entry name" value="ABC_transp_permease"/>
</dbReference>
<sequence length="291" mass="29957">MLFTQALLAGVTNGFVYALVGLGIAVIFKGSHVINAMQGELAVVGAATAVFAAAIWGLPLWLAVVAGALTGMAIAILVELGPIRALFARRAREESFLLLTVGLGFTFSAGVLYLFGREEHLLPPLGDEVYEVFGAIIREHALWVIGISAALILALRLFYRHTHLGLSMMAASIDPDGAATTGINVRAMRTATFALGGLLAALAGLLVAPLIGVGYQMGPLLTLKGFAAAILGGLSNPLGALVGGLVIGILEAMSIVFVSSGMKDAVALTLLIVIMIFVPDGILGRAGRKGG</sequence>
<feature type="transmembrane region" description="Helical" evidence="9">
    <location>
        <begin position="6"/>
        <end position="28"/>
    </location>
</feature>
<keyword evidence="4 9" id="KW-0812">Transmembrane</keyword>
<dbReference type="Proteomes" id="UP000596427">
    <property type="component" value="Chromosome"/>
</dbReference>
<keyword evidence="2" id="KW-0813">Transport</keyword>
<dbReference type="AlphaFoldDB" id="A0A974SME8"/>
<gene>
    <name evidence="10" type="ORF">EZH22_14130</name>
</gene>
<dbReference type="GO" id="GO:0005886">
    <property type="term" value="C:plasma membrane"/>
    <property type="evidence" value="ECO:0007669"/>
    <property type="project" value="UniProtKB-SubCell"/>
</dbReference>
<evidence type="ECO:0000256" key="6">
    <source>
        <dbReference type="ARBA" id="ARBA00022989"/>
    </source>
</evidence>
<keyword evidence="6 9" id="KW-1133">Transmembrane helix</keyword>
<evidence type="ECO:0000313" key="10">
    <source>
        <dbReference type="EMBL" id="QRG09638.1"/>
    </source>
</evidence>
<accession>A0A974SME8</accession>
<protein>
    <submittedName>
        <fullName evidence="10">Branched-chain amino acid ABC transporter permease</fullName>
    </submittedName>
</protein>
<feature type="transmembrane region" description="Helical" evidence="9">
    <location>
        <begin position="238"/>
        <end position="258"/>
    </location>
</feature>
<dbReference type="EMBL" id="CP063362">
    <property type="protein sequence ID" value="QRG09638.1"/>
    <property type="molecule type" value="Genomic_DNA"/>
</dbReference>
<evidence type="ECO:0000256" key="5">
    <source>
        <dbReference type="ARBA" id="ARBA00022970"/>
    </source>
</evidence>
<dbReference type="GO" id="GO:0022857">
    <property type="term" value="F:transmembrane transporter activity"/>
    <property type="evidence" value="ECO:0007669"/>
    <property type="project" value="InterPro"/>
</dbReference>
<dbReference type="RefSeq" id="WP_231711535.1">
    <property type="nucleotide sequence ID" value="NZ_CP063362.1"/>
</dbReference>
<dbReference type="KEGG" id="xdi:EZH22_14130"/>
<dbReference type="PANTHER" id="PTHR11795:SF450">
    <property type="entry name" value="ABC TRANSPORTER PERMEASE PROTEIN"/>
    <property type="match status" value="1"/>
</dbReference>
<comment type="similarity">
    <text evidence="8">Belongs to the binding-protein-dependent transport system permease family. LivHM subfamily.</text>
</comment>
<dbReference type="PANTHER" id="PTHR11795">
    <property type="entry name" value="BRANCHED-CHAIN AMINO ACID TRANSPORT SYSTEM PERMEASE PROTEIN LIVH"/>
    <property type="match status" value="1"/>
</dbReference>
<evidence type="ECO:0000256" key="1">
    <source>
        <dbReference type="ARBA" id="ARBA00004651"/>
    </source>
</evidence>
<evidence type="ECO:0000256" key="4">
    <source>
        <dbReference type="ARBA" id="ARBA00022692"/>
    </source>
</evidence>
<keyword evidence="11" id="KW-1185">Reference proteome</keyword>
<keyword evidence="5" id="KW-0029">Amino-acid transport</keyword>
<dbReference type="InterPro" id="IPR052157">
    <property type="entry name" value="BCAA_transport_permease"/>
</dbReference>
<keyword evidence="7 9" id="KW-0472">Membrane</keyword>
<evidence type="ECO:0000256" key="3">
    <source>
        <dbReference type="ARBA" id="ARBA00022475"/>
    </source>
</evidence>
<evidence type="ECO:0000256" key="9">
    <source>
        <dbReference type="SAM" id="Phobius"/>
    </source>
</evidence>
<feature type="transmembrane region" description="Helical" evidence="9">
    <location>
        <begin position="140"/>
        <end position="159"/>
    </location>
</feature>
<feature type="transmembrane region" description="Helical" evidence="9">
    <location>
        <begin position="265"/>
        <end position="283"/>
    </location>
</feature>